<keyword evidence="3" id="KW-1185">Reference proteome</keyword>
<dbReference type="Pfam" id="PF09346">
    <property type="entry name" value="SMI1_KNR4"/>
    <property type="match status" value="1"/>
</dbReference>
<evidence type="ECO:0000313" key="2">
    <source>
        <dbReference type="EMBL" id="MFC4606651.1"/>
    </source>
</evidence>
<dbReference type="Proteomes" id="UP001595993">
    <property type="component" value="Unassembled WGS sequence"/>
</dbReference>
<protein>
    <submittedName>
        <fullName evidence="2">SMI1/KNR4 family protein</fullName>
    </submittedName>
</protein>
<evidence type="ECO:0000259" key="1">
    <source>
        <dbReference type="SMART" id="SM00860"/>
    </source>
</evidence>
<feature type="domain" description="Knr4/Smi1-like" evidence="1">
    <location>
        <begin position="25"/>
        <end position="149"/>
    </location>
</feature>
<dbReference type="Gene3D" id="3.40.1580.10">
    <property type="entry name" value="SMI1/KNR4-like"/>
    <property type="match status" value="1"/>
</dbReference>
<dbReference type="InterPro" id="IPR018958">
    <property type="entry name" value="Knr4/Smi1-like_dom"/>
</dbReference>
<reference evidence="3" key="1">
    <citation type="journal article" date="2019" name="Int. J. Syst. Evol. Microbiol.">
        <title>The Global Catalogue of Microorganisms (GCM) 10K type strain sequencing project: providing services to taxonomists for standard genome sequencing and annotation.</title>
        <authorList>
            <consortium name="The Broad Institute Genomics Platform"/>
            <consortium name="The Broad Institute Genome Sequencing Center for Infectious Disease"/>
            <person name="Wu L."/>
            <person name="Ma J."/>
        </authorList>
    </citation>
    <scope>NUCLEOTIDE SEQUENCE [LARGE SCALE GENOMIC DNA]</scope>
    <source>
        <strain evidence="3">CGMCC 4.7139</strain>
    </source>
</reference>
<evidence type="ECO:0000313" key="3">
    <source>
        <dbReference type="Proteomes" id="UP001595993"/>
    </source>
</evidence>
<dbReference type="EMBL" id="JBHSFE010000003">
    <property type="protein sequence ID" value="MFC4606651.1"/>
    <property type="molecule type" value="Genomic_DNA"/>
</dbReference>
<sequence length="371" mass="40968">MTPASYVTAFAELFGPPPADAAHAPVPVDWDTVESWLGLRLPADYKAIASAYGPLDIGEFVWLHIPCAREGWFEYGSWLEAVRREAPDGLLPWGETRMSDRLYWDTTASDDPDEWPVVGFREDAARTGADPWRRYGTPLLPTLTTLVGEGLPPSASRTAFLAEVDPGPWTPPVPRPAPSPQQRAALTEGAGLAALTTLVPPPRKPFLGDGTWEWLYERLGTRLPAEYVTLMETYGGGCWTGWLRVSAPLSTGEHGLAEQVRWVCDTYRELRAEYPEFQPLAVWPEPGGFLPFADSIDGDQLGWLTEGPTPEDWPLIVYPRHAGQGPPLTGTLTDTLLEWLRGRFGTEGLPSFRRVKDPLDHIGFEALVDPA</sequence>
<accession>A0ABV9FXA0</accession>
<dbReference type="InterPro" id="IPR037883">
    <property type="entry name" value="Knr4/Smi1-like_sf"/>
</dbReference>
<name>A0ABV9FXA0_9ACTN</name>
<dbReference type="RefSeq" id="WP_381191046.1">
    <property type="nucleotide sequence ID" value="NZ_JBHSFE010000003.1"/>
</dbReference>
<dbReference type="SMART" id="SM00860">
    <property type="entry name" value="SMI1_KNR4"/>
    <property type="match status" value="2"/>
</dbReference>
<comment type="caution">
    <text evidence="2">The sequence shown here is derived from an EMBL/GenBank/DDBJ whole genome shotgun (WGS) entry which is preliminary data.</text>
</comment>
<gene>
    <name evidence="2" type="ORF">ACFO9E_02240</name>
</gene>
<dbReference type="SUPFAM" id="SSF160631">
    <property type="entry name" value="SMI1/KNR4-like"/>
    <property type="match status" value="2"/>
</dbReference>
<feature type="domain" description="Knr4/Smi1-like" evidence="1">
    <location>
        <begin position="202"/>
        <end position="342"/>
    </location>
</feature>
<proteinExistence type="predicted"/>
<organism evidence="2 3">
    <name type="scientific">Streptomyces maoxianensis</name>
    <dbReference type="NCBI Taxonomy" id="1459942"/>
    <lineage>
        <taxon>Bacteria</taxon>
        <taxon>Bacillati</taxon>
        <taxon>Actinomycetota</taxon>
        <taxon>Actinomycetes</taxon>
        <taxon>Kitasatosporales</taxon>
        <taxon>Streptomycetaceae</taxon>
        <taxon>Streptomyces</taxon>
    </lineage>
</organism>